<dbReference type="HOGENOM" id="CLU_002498_0_1_1"/>
<reference evidence="2 3" key="1">
    <citation type="submission" date="2014-04" db="EMBL/GenBank/DDBJ databases">
        <authorList>
            <consortium name="DOE Joint Genome Institute"/>
            <person name="Kuo A."/>
            <person name="Tarkka M."/>
            <person name="Buscot F."/>
            <person name="Kohler A."/>
            <person name="Nagy L.G."/>
            <person name="Floudas D."/>
            <person name="Copeland A."/>
            <person name="Barry K.W."/>
            <person name="Cichocki N."/>
            <person name="Veneault-Fourrey C."/>
            <person name="LaButti K."/>
            <person name="Lindquist E.A."/>
            <person name="Lipzen A."/>
            <person name="Lundell T."/>
            <person name="Morin E."/>
            <person name="Murat C."/>
            <person name="Sun H."/>
            <person name="Tunlid A."/>
            <person name="Henrissat B."/>
            <person name="Grigoriev I.V."/>
            <person name="Hibbett D.S."/>
            <person name="Martin F."/>
            <person name="Nordberg H.P."/>
            <person name="Cantor M.N."/>
            <person name="Hua S.X."/>
        </authorList>
    </citation>
    <scope>NUCLEOTIDE SEQUENCE [LARGE SCALE GENOMIC DNA]</scope>
    <source>
        <strain evidence="2 3">F 1598</strain>
    </source>
</reference>
<evidence type="ECO:0000256" key="1">
    <source>
        <dbReference type="SAM" id="MobiDB-lite"/>
    </source>
</evidence>
<dbReference type="STRING" id="765440.A0A0C3EGA6"/>
<feature type="compositionally biased region" description="Basic and acidic residues" evidence="1">
    <location>
        <begin position="1225"/>
        <end position="1235"/>
    </location>
</feature>
<feature type="compositionally biased region" description="Basic residues" evidence="1">
    <location>
        <begin position="773"/>
        <end position="783"/>
    </location>
</feature>
<dbReference type="Proteomes" id="UP000054166">
    <property type="component" value="Unassembled WGS sequence"/>
</dbReference>
<organism evidence="2 3">
    <name type="scientific">Piloderma croceum (strain F 1598)</name>
    <dbReference type="NCBI Taxonomy" id="765440"/>
    <lineage>
        <taxon>Eukaryota</taxon>
        <taxon>Fungi</taxon>
        <taxon>Dikarya</taxon>
        <taxon>Basidiomycota</taxon>
        <taxon>Agaricomycotina</taxon>
        <taxon>Agaricomycetes</taxon>
        <taxon>Agaricomycetidae</taxon>
        <taxon>Atheliales</taxon>
        <taxon>Atheliaceae</taxon>
        <taxon>Piloderma</taxon>
    </lineage>
</organism>
<dbReference type="EMBL" id="KN833237">
    <property type="protein sequence ID" value="KIM71675.1"/>
    <property type="molecule type" value="Genomic_DNA"/>
</dbReference>
<keyword evidence="3" id="KW-1185">Reference proteome</keyword>
<proteinExistence type="predicted"/>
<feature type="compositionally biased region" description="Basic and acidic residues" evidence="1">
    <location>
        <begin position="98"/>
        <end position="109"/>
    </location>
</feature>
<dbReference type="Pfam" id="PF18759">
    <property type="entry name" value="Plavaka"/>
    <property type="match status" value="1"/>
</dbReference>
<gene>
    <name evidence="2" type="ORF">PILCRDRAFT_830214</name>
</gene>
<accession>A0A0C3EGA6</accession>
<feature type="region of interest" description="Disordered" evidence="1">
    <location>
        <begin position="773"/>
        <end position="835"/>
    </location>
</feature>
<name>A0A0C3EGA6_PILCF</name>
<dbReference type="InParanoid" id="A0A0C3EGA6"/>
<feature type="compositionally biased region" description="Basic and acidic residues" evidence="1">
    <location>
        <begin position="116"/>
        <end position="126"/>
    </location>
</feature>
<protein>
    <submittedName>
        <fullName evidence="2">Uncharacterized protein</fullName>
    </submittedName>
</protein>
<reference evidence="3" key="2">
    <citation type="submission" date="2015-01" db="EMBL/GenBank/DDBJ databases">
        <title>Evolutionary Origins and Diversification of the Mycorrhizal Mutualists.</title>
        <authorList>
            <consortium name="DOE Joint Genome Institute"/>
            <consortium name="Mycorrhizal Genomics Consortium"/>
            <person name="Kohler A."/>
            <person name="Kuo A."/>
            <person name="Nagy L.G."/>
            <person name="Floudas D."/>
            <person name="Copeland A."/>
            <person name="Barry K.W."/>
            <person name="Cichocki N."/>
            <person name="Veneault-Fourrey C."/>
            <person name="LaButti K."/>
            <person name="Lindquist E.A."/>
            <person name="Lipzen A."/>
            <person name="Lundell T."/>
            <person name="Morin E."/>
            <person name="Murat C."/>
            <person name="Riley R."/>
            <person name="Ohm R."/>
            <person name="Sun H."/>
            <person name="Tunlid A."/>
            <person name="Henrissat B."/>
            <person name="Grigoriev I.V."/>
            <person name="Hibbett D.S."/>
            <person name="Martin F."/>
        </authorList>
    </citation>
    <scope>NUCLEOTIDE SEQUENCE [LARGE SCALE GENOMIC DNA]</scope>
    <source>
        <strain evidence="3">F 1598</strain>
    </source>
</reference>
<feature type="region of interest" description="Disordered" evidence="1">
    <location>
        <begin position="85"/>
        <end position="143"/>
    </location>
</feature>
<feature type="compositionally biased region" description="Polar residues" evidence="1">
    <location>
        <begin position="785"/>
        <end position="828"/>
    </location>
</feature>
<sequence length="1290" mass="147007">MRAAMQSNFQVDGHQTSSCLCGRLFSQASAFTNHTRTCQRTKKRLSLALDKAKETWTARKRQRLNLDDSIPDKPCSAGLITDIPSIVEPTTDNPDMPDDSHLSLVDRRPWNRRKDRQLPARFRDLVPRPPPALPPSNTSQPLSPLLQPSLAAQVRPHPEHVFRSAPNIFGLSRRYQSNEIPSHDPDEYLSLHDLSDIPISSLSDATSGTLSSFYPYPNRSSFLLGHWFWNGGTQKSQASFKELIDILQDPGFQQVEVQNTRWDQINEELATDDATEWLDEDAGWMQTKVSISVPYQSHRGIPTDPQAGPRNYVVGDLHHRPLVSVIREKISGLNHSNLFHFQPYELLWQKSLDGDPIRVQSELYTSPAFIEAHQELQNSPPEPNCDLPRVVVALMFWSDATQLTSFGNAQLWPLYLFFGNDSKYRRCKPRCHLCEHVAYFQKLPDAFKAFASTQNAGGKVASRAFITHCHRELMHEQWRILLDDDFLEAWKHGIVIMCWDGVERRFYPRIFTYSADYPEKVLMASIRNLGKCPCPRCLIPKSRIHNLGLARDMMQRVTMHRVDDHQRRSKISSARDLIYKKNMKVNSAAIETLLGENSWVPTTNAFCDRLSPFGFSIFKALLPDEMHEVELGGWRAIFIHLLRILESVDPRLVVELDRRYRAIPSFGRDTIRRFSANCSELKKMAAHDFENLLQCAIPAFEGLLAEPHNRVIMELLFTMAHWHGLAKLRMHNDQTLDLMDGLTVSLGFKLRKFSQKTCPAFATRELRREYHARLRRQHKKAASGRHQTTSDPAAVNVTDQVLPSSGASEHPTSGQSQPLVQAPTSTKSRGSERRFKTLNLHSYKFHSYGDYPTIIRRYGTMDSYSTELGELEHRSPKARYTRTSRKGFVKQLTGIERRQARLRRIHARCKEKKRQIDEEVAASPEAHHVIGKSQNVPVHIPRFLQNNVDDPAVKDFVPKLKEHILPRIRNMHLKEAASNTDTESSQYSLLSSKESDSAGFHHASVLFKNDCMYSHQLARFNYTTYDVRRSQDVINPDTPHCDIMALADTNYSGLDGTGSDHAFLYGRVLGIYHVNVVYTGEGMVDYSARRVEFLWVRWFQYVGLKSVAWQDLRLDPVNFPPMASEGAFGFLDPSHVLRGCHIIPAFASGKARLDGVGLSHCARDAHDWSRYYVNRFVDRDMLMRYHSGLAVGHIDGNVRTEAVGATCGSPQDNHATENPETETELDLKSTDHLDSSDSDDSEFGLDNFEDDLGDDNEGNDGEGEEEDEVDHEDDELQMSMYDMYGPIGVY</sequence>
<feature type="region of interest" description="Disordered" evidence="1">
    <location>
        <begin position="1203"/>
        <end position="1290"/>
    </location>
</feature>
<feature type="compositionally biased region" description="Acidic residues" evidence="1">
    <location>
        <begin position="1236"/>
        <end position="1276"/>
    </location>
</feature>
<feature type="compositionally biased region" description="Polar residues" evidence="1">
    <location>
        <begin position="1208"/>
        <end position="1218"/>
    </location>
</feature>
<evidence type="ECO:0000313" key="3">
    <source>
        <dbReference type="Proteomes" id="UP000054166"/>
    </source>
</evidence>
<dbReference type="InterPro" id="IPR041078">
    <property type="entry name" value="Plavaka"/>
</dbReference>
<evidence type="ECO:0000313" key="2">
    <source>
        <dbReference type="EMBL" id="KIM71675.1"/>
    </source>
</evidence>